<evidence type="ECO:0000313" key="24">
    <source>
        <dbReference type="Proteomes" id="UP000737018"/>
    </source>
</evidence>
<evidence type="ECO:0000256" key="4">
    <source>
        <dbReference type="ARBA" id="ARBA00012513"/>
    </source>
</evidence>
<reference evidence="23" key="1">
    <citation type="submission" date="2020-03" db="EMBL/GenBank/DDBJ databases">
        <title>Castanea mollissima Vanexum genome sequencing.</title>
        <authorList>
            <person name="Staton M."/>
        </authorList>
    </citation>
    <scope>NUCLEOTIDE SEQUENCE</scope>
    <source>
        <tissue evidence="23">Leaf</tissue>
    </source>
</reference>
<keyword evidence="15" id="KW-0560">Oxidoreductase</keyword>
<dbReference type="PROSITE" id="PS50011">
    <property type="entry name" value="PROTEIN_KINASE_DOM"/>
    <property type="match status" value="1"/>
</dbReference>
<dbReference type="GO" id="GO:0004674">
    <property type="term" value="F:protein serine/threonine kinase activity"/>
    <property type="evidence" value="ECO:0007669"/>
    <property type="project" value="UniProtKB-KW"/>
</dbReference>
<dbReference type="Pfam" id="PF13360">
    <property type="entry name" value="PQQ_2"/>
    <property type="match status" value="2"/>
</dbReference>
<dbReference type="GO" id="GO:0016020">
    <property type="term" value="C:membrane"/>
    <property type="evidence" value="ECO:0007669"/>
    <property type="project" value="UniProtKB-SubCell"/>
</dbReference>
<keyword evidence="17" id="KW-0675">Receptor</keyword>
<evidence type="ECO:0000256" key="17">
    <source>
        <dbReference type="ARBA" id="ARBA00023170"/>
    </source>
</evidence>
<evidence type="ECO:0000256" key="11">
    <source>
        <dbReference type="ARBA" id="ARBA00022741"/>
    </source>
</evidence>
<evidence type="ECO:0000256" key="1">
    <source>
        <dbReference type="ARBA" id="ARBA00001931"/>
    </source>
</evidence>
<evidence type="ECO:0000256" key="18">
    <source>
        <dbReference type="ARBA" id="ARBA00023180"/>
    </source>
</evidence>
<dbReference type="EMBL" id="JRKL02001100">
    <property type="protein sequence ID" value="KAF3966056.1"/>
    <property type="molecule type" value="Genomic_DNA"/>
</dbReference>
<dbReference type="InterPro" id="IPR011009">
    <property type="entry name" value="Kinase-like_dom_sf"/>
</dbReference>
<evidence type="ECO:0000259" key="22">
    <source>
        <dbReference type="PROSITE" id="PS50011"/>
    </source>
</evidence>
<dbReference type="Gene3D" id="3.80.10.10">
    <property type="entry name" value="Ribonuclease Inhibitor"/>
    <property type="match status" value="2"/>
</dbReference>
<evidence type="ECO:0000256" key="19">
    <source>
        <dbReference type="ARBA" id="ARBA00047899"/>
    </source>
</evidence>
<comment type="similarity">
    <text evidence="3">Belongs to the bacterial PQQ dehydrogenase family.</text>
</comment>
<comment type="catalytic activity">
    <reaction evidence="20">
        <text>L-seryl-[protein] + ATP = O-phospho-L-seryl-[protein] + ADP + H(+)</text>
        <dbReference type="Rhea" id="RHEA:17989"/>
        <dbReference type="Rhea" id="RHEA-COMP:9863"/>
        <dbReference type="Rhea" id="RHEA-COMP:11604"/>
        <dbReference type="ChEBI" id="CHEBI:15378"/>
        <dbReference type="ChEBI" id="CHEBI:29999"/>
        <dbReference type="ChEBI" id="CHEBI:30616"/>
        <dbReference type="ChEBI" id="CHEBI:83421"/>
        <dbReference type="ChEBI" id="CHEBI:456216"/>
        <dbReference type="EC" id="2.7.11.1"/>
    </reaction>
</comment>
<keyword evidence="8 21" id="KW-0812">Transmembrane</keyword>
<evidence type="ECO:0000256" key="8">
    <source>
        <dbReference type="ARBA" id="ARBA00022692"/>
    </source>
</evidence>
<dbReference type="FunFam" id="1.10.510.10:FF:000431">
    <property type="entry name" value="Putative inactive leucine-rich repeat receptor-like protein kinase"/>
    <property type="match status" value="1"/>
</dbReference>
<evidence type="ECO:0000256" key="21">
    <source>
        <dbReference type="SAM" id="Phobius"/>
    </source>
</evidence>
<dbReference type="Gene3D" id="1.10.510.10">
    <property type="entry name" value="Transferase(Phosphotransferase) domain 1"/>
    <property type="match status" value="1"/>
</dbReference>
<keyword evidence="13" id="KW-0067">ATP-binding</keyword>
<accession>A0A8J4W178</accession>
<dbReference type="InterPro" id="IPR001611">
    <property type="entry name" value="Leu-rich_rpt"/>
</dbReference>
<feature type="domain" description="Protein kinase" evidence="22">
    <location>
        <begin position="933"/>
        <end position="1203"/>
    </location>
</feature>
<dbReference type="FunFam" id="3.80.10.10:FF:000673">
    <property type="entry name" value="Probable LRR receptor-like serine/threonine-protein kinase At2g02780"/>
    <property type="match status" value="1"/>
</dbReference>
<dbReference type="Proteomes" id="UP000737018">
    <property type="component" value="Unassembled WGS sequence"/>
</dbReference>
<dbReference type="PANTHER" id="PTHR32303:SF18">
    <property type="entry name" value="POLYVINYLALCOHOL DEHYDROGENASE-LIKE"/>
    <property type="match status" value="1"/>
</dbReference>
<dbReference type="InterPro" id="IPR002372">
    <property type="entry name" value="PQQ_rpt_dom"/>
</dbReference>
<keyword evidence="12" id="KW-0418">Kinase</keyword>
<keyword evidence="7" id="KW-0808">Transferase</keyword>
<dbReference type="SMART" id="SM00564">
    <property type="entry name" value="PQQ"/>
    <property type="match status" value="6"/>
</dbReference>
<dbReference type="InterPro" id="IPR000719">
    <property type="entry name" value="Prot_kinase_dom"/>
</dbReference>
<evidence type="ECO:0000256" key="9">
    <source>
        <dbReference type="ARBA" id="ARBA00022729"/>
    </source>
</evidence>
<dbReference type="Pfam" id="PF00560">
    <property type="entry name" value="LRR_1"/>
    <property type="match status" value="2"/>
</dbReference>
<proteinExistence type="inferred from homology"/>
<evidence type="ECO:0000256" key="13">
    <source>
        <dbReference type="ARBA" id="ARBA00022840"/>
    </source>
</evidence>
<feature type="transmembrane region" description="Helical" evidence="21">
    <location>
        <begin position="843"/>
        <end position="868"/>
    </location>
</feature>
<dbReference type="Gene3D" id="2.140.10.10">
    <property type="entry name" value="Quinoprotein alcohol dehydrogenase-like superfamily"/>
    <property type="match status" value="1"/>
</dbReference>
<dbReference type="FunFam" id="3.80.10.10:FF:000041">
    <property type="entry name" value="LRR receptor-like serine/threonine-protein kinase ERECTA"/>
    <property type="match status" value="1"/>
</dbReference>
<keyword evidence="9" id="KW-0732">Signal</keyword>
<evidence type="ECO:0000313" key="23">
    <source>
        <dbReference type="EMBL" id="KAF3966056.1"/>
    </source>
</evidence>
<keyword evidence="11" id="KW-0547">Nucleotide-binding</keyword>
<comment type="cofactor">
    <cofactor evidence="1">
        <name>pyrroloquinoline quinone</name>
        <dbReference type="ChEBI" id="CHEBI:58442"/>
    </cofactor>
</comment>
<dbReference type="GO" id="GO:0016491">
    <property type="term" value="F:oxidoreductase activity"/>
    <property type="evidence" value="ECO:0007669"/>
    <property type="project" value="UniProtKB-KW"/>
</dbReference>
<evidence type="ECO:0000256" key="20">
    <source>
        <dbReference type="ARBA" id="ARBA00048679"/>
    </source>
</evidence>
<keyword evidence="14 21" id="KW-1133">Transmembrane helix</keyword>
<evidence type="ECO:0000256" key="10">
    <source>
        <dbReference type="ARBA" id="ARBA00022737"/>
    </source>
</evidence>
<comment type="caution">
    <text evidence="23">The sequence shown here is derived from an EMBL/GenBank/DDBJ whole genome shotgun (WGS) entry which is preliminary data.</text>
</comment>
<evidence type="ECO:0000256" key="7">
    <source>
        <dbReference type="ARBA" id="ARBA00022679"/>
    </source>
</evidence>
<dbReference type="AlphaFoldDB" id="A0A8J4W178"/>
<evidence type="ECO:0000256" key="15">
    <source>
        <dbReference type="ARBA" id="ARBA00023002"/>
    </source>
</evidence>
<dbReference type="EC" id="2.7.11.1" evidence="4"/>
<dbReference type="OrthoDB" id="676979at2759"/>
<keyword evidence="16 21" id="KW-0472">Membrane</keyword>
<evidence type="ECO:0000256" key="6">
    <source>
        <dbReference type="ARBA" id="ARBA00022614"/>
    </source>
</evidence>
<name>A0A8J4W178_9ROSI</name>
<dbReference type="GO" id="GO:0005524">
    <property type="term" value="F:ATP binding"/>
    <property type="evidence" value="ECO:0007669"/>
    <property type="project" value="UniProtKB-KW"/>
</dbReference>
<comment type="subcellular location">
    <subcellularLocation>
        <location evidence="2">Membrane</location>
        <topology evidence="2">Single-pass type I membrane protein</topology>
    </subcellularLocation>
</comment>
<sequence>MAYKQTQKYHGTVNSIVLAPCLFAVVDNTVAIWLNHGKDITNRRYANDEVLINPLTVSRLRLKWKFFAGKDISATPAVDSGVVYFPSWNGYLYAVNAFTGASIWKQNLSELTGLNGTGIVVNVTVSRSTPTIVNDLLIVGIYGPAVVIALKRSNGKLVWSTQLDPRPRVQITMSGTAFLGAFYVGVSSLEEALPAAQCCTFRGSLVKLDVRTGRVLWQTYMLPDNGGKLGGYAGAAIWGSSPSIDIIRRHVYVATGNLYTAPANVTECQEKQNNQTTPPTQPDQCIGPDIHFNSILALDMNSGKIIWSRQLGGYDIFYFACLTPNNPDCPPGPNVDADFGEAPMLLSIFANGTKRDVVVAVQKSGFAWALDRNNGNIVWFKLAGPGGEEGGGQWGAATDGRRVYTNIANSNRQNFTLKPSNRTTTAGAWVALDANSGEILWSTANPSNDTAQAPVSVANGVVFAGSVASNGPIYAMDANTGKILWSNNTGATVYGGISRFRNNDSTAQLSPSETRTLFQVQKLLEYPEALQGWNNWTSFCYLPPSSSLKIVCTNNHITEFTVIGKKSSPSHSPKPASGKFTVSQQTLSETFSTDSLFTVLAKLSNLKVLSLVSLGIWGPLPAKINRLWSLEVINISSNFIYGEIPSSISTLRNLTSLVLADNLFNGSVPDLKSLVLLQELNLGGNNIGPEFPSLSNSLVSITLSNNSLRSEIPSEVKNFAKLQQFDISSNKFLGPIPPSLFSLPSIQYLSLAQNQLSGVLPMNISCNAELKFVDISQNLLIGKLPSCLGSNSSNRSVLYSWNCLSSSYYSKYQHPSVFCNKEALAVKPSNKSKEQESKSNINFGLVIVIIGCVVVIAVVLGLLVLFIVRRAERNRSDDNIHNRSVAGKWSIRSSPRSYIDARRVAQTIRLAALGLPPYRVFTLEEIEDATNNFDPKNLIGEGSQGQLYKGWVRDGSVVLVKSLKLKQKNLSQSLMQHMGVLSKLRHRHLVSILGHCIVTCQDHPNTASAVFIVHEHVSNGSLRDYLNDWRKKDMLNWPQRMAITIGVARGVQFLHTGIAPGIFGNKLKIDNILLDDSLTAKISSYNIPLPFKVDSESPLGGQDKHLRAEIAEKEDIYQLGVILLQVITGKLITSASETNELKLELEKGLTESKLRAATDPSIQGTFAYQSLKTTVEITINCLGKDPSKRPSIEDVLWNLQYSIQVQEGWTSSGNLSTQM</sequence>
<dbReference type="InterPro" id="IPR018391">
    <property type="entry name" value="PQQ_b-propeller_rpt"/>
</dbReference>
<feature type="transmembrane region" description="Helical" evidence="21">
    <location>
        <begin position="12"/>
        <end position="34"/>
    </location>
</feature>
<evidence type="ECO:0000256" key="5">
    <source>
        <dbReference type="ARBA" id="ARBA00022527"/>
    </source>
</evidence>
<comment type="catalytic activity">
    <reaction evidence="19">
        <text>L-threonyl-[protein] + ATP = O-phospho-L-threonyl-[protein] + ADP + H(+)</text>
        <dbReference type="Rhea" id="RHEA:46608"/>
        <dbReference type="Rhea" id="RHEA-COMP:11060"/>
        <dbReference type="Rhea" id="RHEA-COMP:11605"/>
        <dbReference type="ChEBI" id="CHEBI:15378"/>
        <dbReference type="ChEBI" id="CHEBI:30013"/>
        <dbReference type="ChEBI" id="CHEBI:30616"/>
        <dbReference type="ChEBI" id="CHEBI:61977"/>
        <dbReference type="ChEBI" id="CHEBI:456216"/>
        <dbReference type="EC" id="2.7.11.1"/>
    </reaction>
</comment>
<keyword evidence="10" id="KW-0677">Repeat</keyword>
<keyword evidence="18" id="KW-0325">Glycoprotein</keyword>
<dbReference type="SUPFAM" id="SSF50998">
    <property type="entry name" value="Quinoprotein alcohol dehydrogenase-like"/>
    <property type="match status" value="1"/>
</dbReference>
<keyword evidence="5" id="KW-0723">Serine/threonine-protein kinase</keyword>
<keyword evidence="24" id="KW-1185">Reference proteome</keyword>
<dbReference type="PANTHER" id="PTHR32303">
    <property type="entry name" value="QUINOPROTEIN ALCOHOL DEHYDROGENASE (CYTOCHROME C)"/>
    <property type="match status" value="1"/>
</dbReference>
<keyword evidence="6" id="KW-0433">Leucine-rich repeat</keyword>
<evidence type="ECO:0000256" key="12">
    <source>
        <dbReference type="ARBA" id="ARBA00022777"/>
    </source>
</evidence>
<dbReference type="InterPro" id="IPR032675">
    <property type="entry name" value="LRR_dom_sf"/>
</dbReference>
<evidence type="ECO:0000256" key="2">
    <source>
        <dbReference type="ARBA" id="ARBA00004479"/>
    </source>
</evidence>
<dbReference type="InterPro" id="IPR011047">
    <property type="entry name" value="Quinoprotein_ADH-like_sf"/>
</dbReference>
<dbReference type="Gene3D" id="3.30.200.20">
    <property type="entry name" value="Phosphorylase Kinase, domain 1"/>
    <property type="match status" value="1"/>
</dbReference>
<gene>
    <name evidence="23" type="ORF">CMV_009813</name>
</gene>
<dbReference type="Pfam" id="PF00069">
    <property type="entry name" value="Pkinase"/>
    <property type="match status" value="1"/>
</dbReference>
<dbReference type="SUPFAM" id="SSF56112">
    <property type="entry name" value="Protein kinase-like (PK-like)"/>
    <property type="match status" value="1"/>
</dbReference>
<evidence type="ECO:0000256" key="3">
    <source>
        <dbReference type="ARBA" id="ARBA00008156"/>
    </source>
</evidence>
<protein>
    <recommendedName>
        <fullName evidence="4">non-specific serine/threonine protein kinase</fullName>
        <ecNumber evidence="4">2.7.11.1</ecNumber>
    </recommendedName>
</protein>
<dbReference type="FunFam" id="3.30.200.20:FF:000801">
    <property type="entry name" value="Probable LRR receptor-like serine/threonine-protein kinase At2g02780"/>
    <property type="match status" value="1"/>
</dbReference>
<evidence type="ECO:0000256" key="14">
    <source>
        <dbReference type="ARBA" id="ARBA00022989"/>
    </source>
</evidence>
<evidence type="ECO:0000256" key="16">
    <source>
        <dbReference type="ARBA" id="ARBA00023136"/>
    </source>
</evidence>
<dbReference type="SUPFAM" id="SSF52058">
    <property type="entry name" value="L domain-like"/>
    <property type="match status" value="1"/>
</dbReference>
<organism evidence="23 24">
    <name type="scientific">Castanea mollissima</name>
    <name type="common">Chinese chestnut</name>
    <dbReference type="NCBI Taxonomy" id="60419"/>
    <lineage>
        <taxon>Eukaryota</taxon>
        <taxon>Viridiplantae</taxon>
        <taxon>Streptophyta</taxon>
        <taxon>Embryophyta</taxon>
        <taxon>Tracheophyta</taxon>
        <taxon>Spermatophyta</taxon>
        <taxon>Magnoliopsida</taxon>
        <taxon>eudicotyledons</taxon>
        <taxon>Gunneridae</taxon>
        <taxon>Pentapetalae</taxon>
        <taxon>rosids</taxon>
        <taxon>fabids</taxon>
        <taxon>Fagales</taxon>
        <taxon>Fagaceae</taxon>
        <taxon>Castanea</taxon>
    </lineage>
</organism>